<protein>
    <submittedName>
        <fullName evidence="1">Uncharacterized protein</fullName>
    </submittedName>
</protein>
<evidence type="ECO:0000313" key="2">
    <source>
        <dbReference type="Proteomes" id="UP000317650"/>
    </source>
</evidence>
<name>A0A4S8IRI3_MUSBA</name>
<gene>
    <name evidence="1" type="ORF">C4D60_Mb06t23970</name>
</gene>
<comment type="caution">
    <text evidence="1">The sequence shown here is derived from an EMBL/GenBank/DDBJ whole genome shotgun (WGS) entry which is preliminary data.</text>
</comment>
<dbReference type="Proteomes" id="UP000317650">
    <property type="component" value="Chromosome 6"/>
</dbReference>
<sequence>MCNTFRELYLSWDVVFRKICHGSLFCQRSFRGRSLGLHDKNVLFFTKIRLLMDMNLTIVFL</sequence>
<reference evidence="1 2" key="1">
    <citation type="journal article" date="2019" name="Nat. Plants">
        <title>Genome sequencing of Musa balbisiana reveals subgenome evolution and function divergence in polyploid bananas.</title>
        <authorList>
            <person name="Yao X."/>
        </authorList>
    </citation>
    <scope>NUCLEOTIDE SEQUENCE [LARGE SCALE GENOMIC DNA]</scope>
    <source>
        <strain evidence="2">cv. DH-PKW</strain>
        <tissue evidence="1">Leaves</tissue>
    </source>
</reference>
<dbReference type="EMBL" id="PYDT01000009">
    <property type="protein sequence ID" value="THU50784.1"/>
    <property type="molecule type" value="Genomic_DNA"/>
</dbReference>
<evidence type="ECO:0000313" key="1">
    <source>
        <dbReference type="EMBL" id="THU50784.1"/>
    </source>
</evidence>
<keyword evidence="2" id="KW-1185">Reference proteome</keyword>
<organism evidence="1 2">
    <name type="scientific">Musa balbisiana</name>
    <name type="common">Banana</name>
    <dbReference type="NCBI Taxonomy" id="52838"/>
    <lineage>
        <taxon>Eukaryota</taxon>
        <taxon>Viridiplantae</taxon>
        <taxon>Streptophyta</taxon>
        <taxon>Embryophyta</taxon>
        <taxon>Tracheophyta</taxon>
        <taxon>Spermatophyta</taxon>
        <taxon>Magnoliopsida</taxon>
        <taxon>Liliopsida</taxon>
        <taxon>Zingiberales</taxon>
        <taxon>Musaceae</taxon>
        <taxon>Musa</taxon>
    </lineage>
</organism>
<accession>A0A4S8IRI3</accession>
<dbReference type="AlphaFoldDB" id="A0A4S8IRI3"/>
<proteinExistence type="predicted"/>